<dbReference type="Pfam" id="PF00239">
    <property type="entry name" value="Resolvase"/>
    <property type="match status" value="1"/>
</dbReference>
<dbReference type="Proteomes" id="UP001522868">
    <property type="component" value="Unassembled WGS sequence"/>
</dbReference>
<evidence type="ECO:0000259" key="1">
    <source>
        <dbReference type="Pfam" id="PF00239"/>
    </source>
</evidence>
<sequence>MKPLIFGYMRVPRDMPDEEARRREGEMEAYAQANVFTLATIFHEFEAVQRSAFAELIEALRRTEARHVIVPSLRDLALTDRLQDALVLQIECEAHAQVVSLDEL</sequence>
<feature type="domain" description="Resolvase/invertase-type recombinase catalytic" evidence="1">
    <location>
        <begin position="5"/>
        <end position="102"/>
    </location>
</feature>
<organism evidence="2 3">
    <name type="scientific">Streptomyces lichenis</name>
    <dbReference type="NCBI Taxonomy" id="2306967"/>
    <lineage>
        <taxon>Bacteria</taxon>
        <taxon>Bacillati</taxon>
        <taxon>Actinomycetota</taxon>
        <taxon>Actinomycetes</taxon>
        <taxon>Kitasatosporales</taxon>
        <taxon>Streptomycetaceae</taxon>
        <taxon>Streptomyces</taxon>
    </lineage>
</organism>
<protein>
    <submittedName>
        <fullName evidence="2">Recombinase family protein</fullName>
    </submittedName>
</protein>
<dbReference type="EMBL" id="JALPTH010000008">
    <property type="protein sequence ID" value="MCK8677843.1"/>
    <property type="molecule type" value="Genomic_DNA"/>
</dbReference>
<accession>A0ABT0I957</accession>
<keyword evidence="3" id="KW-1185">Reference proteome</keyword>
<evidence type="ECO:0000313" key="3">
    <source>
        <dbReference type="Proteomes" id="UP001522868"/>
    </source>
</evidence>
<name>A0ABT0I957_9ACTN</name>
<proteinExistence type="predicted"/>
<comment type="caution">
    <text evidence="2">The sequence shown here is derived from an EMBL/GenBank/DDBJ whole genome shotgun (WGS) entry which is preliminary data.</text>
</comment>
<evidence type="ECO:0000313" key="2">
    <source>
        <dbReference type="EMBL" id="MCK8677843.1"/>
    </source>
</evidence>
<dbReference type="RefSeq" id="WP_248633220.1">
    <property type="nucleotide sequence ID" value="NZ_JALPTH010000008.1"/>
</dbReference>
<gene>
    <name evidence="2" type="ORF">M1O15_10635</name>
</gene>
<dbReference type="InterPro" id="IPR006119">
    <property type="entry name" value="Resolv_N"/>
</dbReference>
<reference evidence="2 3" key="1">
    <citation type="submission" date="2022-04" db="EMBL/GenBank/DDBJ databases">
        <title>Streptomyces sp. nov. LCR6-01 isolated from Lichen of Dirinaria sp.</title>
        <authorList>
            <person name="Kanchanasin P."/>
            <person name="Tanasupawat S."/>
            <person name="Phongsopitanun W."/>
        </authorList>
    </citation>
    <scope>NUCLEOTIDE SEQUENCE [LARGE SCALE GENOMIC DNA]</scope>
    <source>
        <strain evidence="2 3">LCR6-01</strain>
    </source>
</reference>